<keyword evidence="1" id="KW-0269">Exonuclease</keyword>
<dbReference type="InParanoid" id="A0A2P5FH54"/>
<keyword evidence="2" id="KW-1185">Reference proteome</keyword>
<comment type="caution">
    <text evidence="1">The sequence shown here is derived from an EMBL/GenBank/DDBJ whole genome shotgun (WGS) entry which is preliminary data.</text>
</comment>
<keyword evidence="1" id="KW-0378">Hydrolase</keyword>
<dbReference type="AlphaFoldDB" id="A0A2P5FH54"/>
<dbReference type="EMBL" id="JXTC01000034">
    <property type="protein sequence ID" value="PON97135.1"/>
    <property type="molecule type" value="Genomic_DNA"/>
</dbReference>
<gene>
    <name evidence="1" type="ORF">TorRG33x02_071850</name>
</gene>
<name>A0A2P5FH54_TREOI</name>
<keyword evidence="1" id="KW-0255">Endonuclease</keyword>
<dbReference type="InterPro" id="IPR036691">
    <property type="entry name" value="Endo/exonu/phosph_ase_sf"/>
</dbReference>
<dbReference type="PANTHER" id="PTHR33710">
    <property type="entry name" value="BNAC02G09200D PROTEIN"/>
    <property type="match status" value="1"/>
</dbReference>
<reference evidence="2" key="1">
    <citation type="submission" date="2016-06" db="EMBL/GenBank/DDBJ databases">
        <title>Parallel loss of symbiosis genes in relatives of nitrogen-fixing non-legume Parasponia.</title>
        <authorList>
            <person name="Van Velzen R."/>
            <person name="Holmer R."/>
            <person name="Bu F."/>
            <person name="Rutten L."/>
            <person name="Van Zeijl A."/>
            <person name="Liu W."/>
            <person name="Santuari L."/>
            <person name="Cao Q."/>
            <person name="Sharma T."/>
            <person name="Shen D."/>
            <person name="Roswanjaya Y."/>
            <person name="Wardhani T."/>
            <person name="Kalhor M.S."/>
            <person name="Jansen J."/>
            <person name="Van den Hoogen J."/>
            <person name="Gungor B."/>
            <person name="Hartog M."/>
            <person name="Hontelez J."/>
            <person name="Verver J."/>
            <person name="Yang W.-C."/>
            <person name="Schijlen E."/>
            <person name="Repin R."/>
            <person name="Schilthuizen M."/>
            <person name="Schranz E."/>
            <person name="Heidstra R."/>
            <person name="Miyata K."/>
            <person name="Fedorova E."/>
            <person name="Kohlen W."/>
            <person name="Bisseling T."/>
            <person name="Smit S."/>
            <person name="Geurts R."/>
        </authorList>
    </citation>
    <scope>NUCLEOTIDE SEQUENCE [LARGE SCALE GENOMIC DNA]</scope>
    <source>
        <strain evidence="2">cv. RG33-2</strain>
    </source>
</reference>
<dbReference type="Gene3D" id="3.60.10.10">
    <property type="entry name" value="Endonuclease/exonuclease/phosphatase"/>
    <property type="match status" value="1"/>
</dbReference>
<keyword evidence="1" id="KW-0540">Nuclease</keyword>
<dbReference type="PANTHER" id="PTHR33710:SF62">
    <property type="entry name" value="DUF4283 DOMAIN PROTEIN"/>
    <property type="match status" value="1"/>
</dbReference>
<dbReference type="GO" id="GO:0004527">
    <property type="term" value="F:exonuclease activity"/>
    <property type="evidence" value="ECO:0007669"/>
    <property type="project" value="UniProtKB-KW"/>
</dbReference>
<dbReference type="GO" id="GO:0004519">
    <property type="term" value="F:endonuclease activity"/>
    <property type="evidence" value="ECO:0007669"/>
    <property type="project" value="UniProtKB-KW"/>
</dbReference>
<dbReference type="OrthoDB" id="1935929at2759"/>
<accession>A0A2P5FH54</accession>
<proteinExistence type="predicted"/>
<evidence type="ECO:0000313" key="1">
    <source>
        <dbReference type="EMBL" id="PON97135.1"/>
    </source>
</evidence>
<dbReference type="SUPFAM" id="SSF56219">
    <property type="entry name" value="DNase I-like"/>
    <property type="match status" value="1"/>
</dbReference>
<sequence length="262" mass="29326">MVTNFKPDVLVLSELMISESMVKGRLQQLHFYNVYMVPAEGCSGGFCVAWKDGVDIEPHYCSKNLISCVVYSDPPGMPWSFSAVYGPPHASAQRSFWQSIPRVLERAPDAKLLIGDFNGVLLDCESWSNANAHGGFASSSGAMRHCFATMGLYDLGFSDPQFTWNRRRGGVLFSRARLDRAVATVEWGNCFPRALVKNIADSVSDHCPIVLDTNGGSEEGFKPFRYEAMWVRDIRSHWIVRVAWKLASHFPHARPIFPMRGS</sequence>
<dbReference type="Proteomes" id="UP000237000">
    <property type="component" value="Unassembled WGS sequence"/>
</dbReference>
<protein>
    <submittedName>
        <fullName evidence="1">Endonuclease/exonuclease/phosphatase</fullName>
    </submittedName>
</protein>
<dbReference type="STRING" id="63057.A0A2P5FH54"/>
<evidence type="ECO:0000313" key="2">
    <source>
        <dbReference type="Proteomes" id="UP000237000"/>
    </source>
</evidence>
<organism evidence="1 2">
    <name type="scientific">Trema orientale</name>
    <name type="common">Charcoal tree</name>
    <name type="synonym">Celtis orientalis</name>
    <dbReference type="NCBI Taxonomy" id="63057"/>
    <lineage>
        <taxon>Eukaryota</taxon>
        <taxon>Viridiplantae</taxon>
        <taxon>Streptophyta</taxon>
        <taxon>Embryophyta</taxon>
        <taxon>Tracheophyta</taxon>
        <taxon>Spermatophyta</taxon>
        <taxon>Magnoliopsida</taxon>
        <taxon>eudicotyledons</taxon>
        <taxon>Gunneridae</taxon>
        <taxon>Pentapetalae</taxon>
        <taxon>rosids</taxon>
        <taxon>fabids</taxon>
        <taxon>Rosales</taxon>
        <taxon>Cannabaceae</taxon>
        <taxon>Trema</taxon>
    </lineage>
</organism>